<gene>
    <name evidence="1" type="ORF">JHL16_08060</name>
</gene>
<comment type="caution">
    <text evidence="1">The sequence shown here is derived from an EMBL/GenBank/DDBJ whole genome shotgun (WGS) entry which is preliminary data.</text>
</comment>
<organism evidence="1 2">
    <name type="scientific">Taklimakanibacter albus</name>
    <dbReference type="NCBI Taxonomy" id="2800327"/>
    <lineage>
        <taxon>Bacteria</taxon>
        <taxon>Pseudomonadati</taxon>
        <taxon>Pseudomonadota</taxon>
        <taxon>Alphaproteobacteria</taxon>
        <taxon>Hyphomicrobiales</taxon>
        <taxon>Aestuariivirgaceae</taxon>
        <taxon>Taklimakanibacter</taxon>
    </lineage>
</organism>
<name>A0ACC5R0W7_9HYPH</name>
<keyword evidence="2" id="KW-1185">Reference proteome</keyword>
<accession>A0ACC5R0W7</accession>
<sequence>MIGKLKLSASAAALALLVAGALSSAQAADVIDEGCTLSGAVGIGYMFDWQKGDFDFGSEDFDGDVDWNTPFGEAGGLVTCGGFNVQADFAYYNHQGDADIGLGKLEDVDADNSHFGGALFWRDPSYAALGVSGSWVSQDVLTKDSDVFRVGLFGEFYLDNITLGGSAHYFNGELLDIGVLDSDQDGFELAAYARFYATPDLSLMLRGDALFSSIDGDQGADADVDGWAITGEAEYLAWDKGLSVFGGVRYAQRSIDPDEGDQELDIDDTQVYAGLKFYFGQDGSLMDRQRTGVVDNTSTFLEKLPNILTSSTLAQANGGGGL</sequence>
<proteinExistence type="predicted"/>
<protein>
    <submittedName>
        <fullName evidence="1">Uncharacterized protein</fullName>
    </submittedName>
</protein>
<evidence type="ECO:0000313" key="1">
    <source>
        <dbReference type="EMBL" id="MBK1866304.1"/>
    </source>
</evidence>
<reference evidence="1" key="1">
    <citation type="submission" date="2021-01" db="EMBL/GenBank/DDBJ databases">
        <authorList>
            <person name="Sun Q."/>
        </authorList>
    </citation>
    <scope>NUCLEOTIDE SEQUENCE</scope>
    <source>
        <strain evidence="1">YIM B02566</strain>
    </source>
</reference>
<dbReference type="EMBL" id="JAENHL010000006">
    <property type="protein sequence ID" value="MBK1866304.1"/>
    <property type="molecule type" value="Genomic_DNA"/>
</dbReference>
<evidence type="ECO:0000313" key="2">
    <source>
        <dbReference type="Proteomes" id="UP000616151"/>
    </source>
</evidence>
<dbReference type="Proteomes" id="UP000616151">
    <property type="component" value="Unassembled WGS sequence"/>
</dbReference>